<comment type="caution">
    <text evidence="1">The sequence shown here is derived from an EMBL/GenBank/DDBJ whole genome shotgun (WGS) entry which is preliminary data.</text>
</comment>
<keyword evidence="2" id="KW-1185">Reference proteome</keyword>
<dbReference type="EMBL" id="WNWW01000741">
    <property type="protein sequence ID" value="KAF3422293.1"/>
    <property type="molecule type" value="Genomic_DNA"/>
</dbReference>
<protein>
    <submittedName>
        <fullName evidence="1">Uncharacterized protein</fullName>
    </submittedName>
</protein>
<evidence type="ECO:0000313" key="2">
    <source>
        <dbReference type="Proteomes" id="UP000655588"/>
    </source>
</evidence>
<reference evidence="1" key="1">
    <citation type="submission" date="2019-11" db="EMBL/GenBank/DDBJ databases">
        <title>The nuclear and mitochondrial genomes of Frieseomelitta varia - a highly eusocial stingless bee (Meliponini) with a permanently sterile worker caste.</title>
        <authorList>
            <person name="Freitas F.C.P."/>
            <person name="Lourenco A.P."/>
            <person name="Nunes F.M.F."/>
            <person name="Paschoal A.R."/>
            <person name="Abreu F.C.P."/>
            <person name="Barbin F.O."/>
            <person name="Bataglia L."/>
            <person name="Cardoso-Junior C.A.M."/>
            <person name="Cervoni M.S."/>
            <person name="Silva S.R."/>
            <person name="Dalarmi F."/>
            <person name="Del Lama M.A."/>
            <person name="Depintor T.S."/>
            <person name="Ferreira K.M."/>
            <person name="Goria P.S."/>
            <person name="Jaskot M.C."/>
            <person name="Lago D.C."/>
            <person name="Luna-Lucena D."/>
            <person name="Moda L.M."/>
            <person name="Nascimento L."/>
            <person name="Pedrino M."/>
            <person name="Rabico F.O."/>
            <person name="Sanches F.C."/>
            <person name="Santos D.E."/>
            <person name="Santos C.G."/>
            <person name="Vieira J."/>
            <person name="Lopes T.F."/>
            <person name="Barchuk A.R."/>
            <person name="Hartfelder K."/>
            <person name="Simoes Z.L.P."/>
            <person name="Bitondi M.M.G."/>
            <person name="Pinheiro D.G."/>
        </authorList>
    </citation>
    <scope>NUCLEOTIDE SEQUENCE</scope>
    <source>
        <strain evidence="1">USP_RPSP 00005682</strain>
        <tissue evidence="1">Whole individual</tissue>
    </source>
</reference>
<evidence type="ECO:0000313" key="1">
    <source>
        <dbReference type="EMBL" id="KAF3422293.1"/>
    </source>
</evidence>
<organism evidence="1 2">
    <name type="scientific">Frieseomelitta varia</name>
    <dbReference type="NCBI Taxonomy" id="561572"/>
    <lineage>
        <taxon>Eukaryota</taxon>
        <taxon>Metazoa</taxon>
        <taxon>Ecdysozoa</taxon>
        <taxon>Arthropoda</taxon>
        <taxon>Hexapoda</taxon>
        <taxon>Insecta</taxon>
        <taxon>Pterygota</taxon>
        <taxon>Neoptera</taxon>
        <taxon>Endopterygota</taxon>
        <taxon>Hymenoptera</taxon>
        <taxon>Apocrita</taxon>
        <taxon>Aculeata</taxon>
        <taxon>Apoidea</taxon>
        <taxon>Anthophila</taxon>
        <taxon>Apidae</taxon>
        <taxon>Frieseomelitta</taxon>
    </lineage>
</organism>
<sequence>MQTYYYKQSRSTTIFLISLRHFSTSSIYGITLQEFVQQLKKIIKDVHFDSQRIHRAIESVEDRPKQNWYDTPCGWNTYDSVIRQATIFMPNMSVKITVVRSYRNTFYENCIYSIST</sequence>
<gene>
    <name evidence="1" type="ORF">E2986_12855</name>
</gene>
<accession>A0A833W6D5</accession>
<dbReference type="AlphaFoldDB" id="A0A833W6D5"/>
<name>A0A833W6D5_9HYME</name>
<dbReference type="Proteomes" id="UP000655588">
    <property type="component" value="Unassembled WGS sequence"/>
</dbReference>
<proteinExistence type="predicted"/>